<evidence type="ECO:0000313" key="1">
    <source>
        <dbReference type="EMBL" id="SVB28580.1"/>
    </source>
</evidence>
<accession>A0A382CR15</accession>
<name>A0A382CR15_9ZZZZ</name>
<feature type="non-terminal residue" evidence="1">
    <location>
        <position position="26"/>
    </location>
</feature>
<gene>
    <name evidence="1" type="ORF">METZ01_LOCUS181434</name>
</gene>
<feature type="non-terminal residue" evidence="1">
    <location>
        <position position="1"/>
    </location>
</feature>
<dbReference type="AlphaFoldDB" id="A0A382CR15"/>
<protein>
    <submittedName>
        <fullName evidence="1">Uncharacterized protein</fullName>
    </submittedName>
</protein>
<organism evidence="1">
    <name type="scientific">marine metagenome</name>
    <dbReference type="NCBI Taxonomy" id="408172"/>
    <lineage>
        <taxon>unclassified sequences</taxon>
        <taxon>metagenomes</taxon>
        <taxon>ecological metagenomes</taxon>
    </lineage>
</organism>
<dbReference type="EMBL" id="UINC01035721">
    <property type="protein sequence ID" value="SVB28580.1"/>
    <property type="molecule type" value="Genomic_DNA"/>
</dbReference>
<sequence length="26" mass="3194">VRNDAIDVDYQIYFVWFVSIFNRSII</sequence>
<proteinExistence type="predicted"/>
<reference evidence="1" key="1">
    <citation type="submission" date="2018-05" db="EMBL/GenBank/DDBJ databases">
        <authorList>
            <person name="Lanie J.A."/>
            <person name="Ng W.-L."/>
            <person name="Kazmierczak K.M."/>
            <person name="Andrzejewski T.M."/>
            <person name="Davidsen T.M."/>
            <person name="Wayne K.J."/>
            <person name="Tettelin H."/>
            <person name="Glass J.I."/>
            <person name="Rusch D."/>
            <person name="Podicherti R."/>
            <person name="Tsui H.-C.T."/>
            <person name="Winkler M.E."/>
        </authorList>
    </citation>
    <scope>NUCLEOTIDE SEQUENCE</scope>
</reference>